<accession>A0A8J7F2S3</accession>
<gene>
    <name evidence="1" type="ORF">IQ247_08970</name>
</gene>
<reference evidence="1" key="1">
    <citation type="submission" date="2020-10" db="EMBL/GenBank/DDBJ databases">
        <authorList>
            <person name="Castelo-Branco R."/>
            <person name="Eusebio N."/>
            <person name="Adriana R."/>
            <person name="Vieira A."/>
            <person name="Brugerolle De Fraissinette N."/>
            <person name="Rezende De Castro R."/>
            <person name="Schneider M.P."/>
            <person name="Vasconcelos V."/>
            <person name="Leao P.N."/>
        </authorList>
    </citation>
    <scope>NUCLEOTIDE SEQUENCE</scope>
    <source>
        <strain evidence="1">LEGE 06105</strain>
    </source>
</reference>
<dbReference type="EMBL" id="JADEWL010000020">
    <property type="protein sequence ID" value="MBE9212823.1"/>
    <property type="molecule type" value="Genomic_DNA"/>
</dbReference>
<sequence length="86" mass="9969">MARASLRFSAKYEAGIVGARVEAAIDVAYGVRYIGVIDFDKPVENSGFYAAIGLEVQIRFSIEFWLKFTIKVWRFRKTFKKSFRYT</sequence>
<protein>
    <submittedName>
        <fullName evidence="1">Uncharacterized protein</fullName>
    </submittedName>
</protein>
<organism evidence="1 2">
    <name type="scientific">Plectonema cf. radiosum LEGE 06105</name>
    <dbReference type="NCBI Taxonomy" id="945769"/>
    <lineage>
        <taxon>Bacteria</taxon>
        <taxon>Bacillati</taxon>
        <taxon>Cyanobacteriota</taxon>
        <taxon>Cyanophyceae</taxon>
        <taxon>Oscillatoriophycideae</taxon>
        <taxon>Oscillatoriales</taxon>
        <taxon>Microcoleaceae</taxon>
        <taxon>Plectonema</taxon>
    </lineage>
</organism>
<evidence type="ECO:0000313" key="1">
    <source>
        <dbReference type="EMBL" id="MBE9212823.1"/>
    </source>
</evidence>
<name>A0A8J7F2S3_9CYAN</name>
<dbReference type="RefSeq" id="WP_193919114.1">
    <property type="nucleotide sequence ID" value="NZ_JADEWL010000020.1"/>
</dbReference>
<dbReference type="Proteomes" id="UP000620559">
    <property type="component" value="Unassembled WGS sequence"/>
</dbReference>
<dbReference type="AlphaFoldDB" id="A0A8J7F2S3"/>
<comment type="caution">
    <text evidence="1">The sequence shown here is derived from an EMBL/GenBank/DDBJ whole genome shotgun (WGS) entry which is preliminary data.</text>
</comment>
<evidence type="ECO:0000313" key="2">
    <source>
        <dbReference type="Proteomes" id="UP000620559"/>
    </source>
</evidence>
<keyword evidence="2" id="KW-1185">Reference proteome</keyword>
<proteinExistence type="predicted"/>